<keyword evidence="3" id="KW-1185">Reference proteome</keyword>
<feature type="region of interest" description="Disordered" evidence="1">
    <location>
        <begin position="46"/>
        <end position="104"/>
    </location>
</feature>
<sequence>MVAISLYRGKLHRSPDVPRQWLMPTPKISLKDFKTLLHRRSRALSRLQTTTTNPNPNPNLDPNSDDRVPAESHAPPPEDIVAVKDEGTSNANDDDELARSNNCEEQEVNCQKLLSNGGDEDGIPVVAGGELVAVGDAKAVVVDGIQQEGKTDDASLQHVLEV</sequence>
<protein>
    <submittedName>
        <fullName evidence="2">Uncharacterized protein</fullName>
    </submittedName>
</protein>
<dbReference type="PANTHER" id="PTHR36764">
    <property type="entry name" value="TRNA (ILE)-LYSIDINE SYNTHASE"/>
    <property type="match status" value="1"/>
</dbReference>
<dbReference type="AlphaFoldDB" id="A0AA38WVV9"/>
<reference evidence="2" key="1">
    <citation type="submission" date="2023-03" db="EMBL/GenBank/DDBJ databases">
        <title>Chromosome-scale reference genome and RAD-based genetic map of yellow starthistle (Centaurea solstitialis) reveal putative structural variation and QTLs associated with invader traits.</title>
        <authorList>
            <person name="Reatini B."/>
            <person name="Cang F.A."/>
            <person name="Jiang Q."/>
            <person name="Mckibben M.T.W."/>
            <person name="Barker M.S."/>
            <person name="Rieseberg L.H."/>
            <person name="Dlugosch K.M."/>
        </authorList>
    </citation>
    <scope>NUCLEOTIDE SEQUENCE</scope>
    <source>
        <strain evidence="2">CAN-66</strain>
        <tissue evidence="2">Leaf</tissue>
    </source>
</reference>
<dbReference type="GO" id="GO:0009507">
    <property type="term" value="C:chloroplast"/>
    <property type="evidence" value="ECO:0007669"/>
    <property type="project" value="TreeGrafter"/>
</dbReference>
<gene>
    <name evidence="2" type="ORF">OSB04_004157</name>
</gene>
<organism evidence="2 3">
    <name type="scientific">Centaurea solstitialis</name>
    <name type="common">yellow star-thistle</name>
    <dbReference type="NCBI Taxonomy" id="347529"/>
    <lineage>
        <taxon>Eukaryota</taxon>
        <taxon>Viridiplantae</taxon>
        <taxon>Streptophyta</taxon>
        <taxon>Embryophyta</taxon>
        <taxon>Tracheophyta</taxon>
        <taxon>Spermatophyta</taxon>
        <taxon>Magnoliopsida</taxon>
        <taxon>eudicotyledons</taxon>
        <taxon>Gunneridae</taxon>
        <taxon>Pentapetalae</taxon>
        <taxon>asterids</taxon>
        <taxon>campanulids</taxon>
        <taxon>Asterales</taxon>
        <taxon>Asteraceae</taxon>
        <taxon>Carduoideae</taxon>
        <taxon>Cardueae</taxon>
        <taxon>Centaureinae</taxon>
        <taxon>Centaurea</taxon>
    </lineage>
</organism>
<dbReference type="EMBL" id="JARYMX010000001">
    <property type="protein sequence ID" value="KAJ9568191.1"/>
    <property type="molecule type" value="Genomic_DNA"/>
</dbReference>
<evidence type="ECO:0000313" key="2">
    <source>
        <dbReference type="EMBL" id="KAJ9568191.1"/>
    </source>
</evidence>
<accession>A0AA38WVV9</accession>
<dbReference type="PANTHER" id="PTHR36764:SF1">
    <property type="entry name" value="TRNA (ILE)-LYSIDINE SYNTHASE"/>
    <property type="match status" value="1"/>
</dbReference>
<evidence type="ECO:0000256" key="1">
    <source>
        <dbReference type="SAM" id="MobiDB-lite"/>
    </source>
</evidence>
<comment type="caution">
    <text evidence="2">The sequence shown here is derived from an EMBL/GenBank/DDBJ whole genome shotgun (WGS) entry which is preliminary data.</text>
</comment>
<evidence type="ECO:0000313" key="3">
    <source>
        <dbReference type="Proteomes" id="UP001172457"/>
    </source>
</evidence>
<dbReference type="Proteomes" id="UP001172457">
    <property type="component" value="Chromosome 1"/>
</dbReference>
<name>A0AA38WVV9_9ASTR</name>
<proteinExistence type="predicted"/>